<gene>
    <name evidence="2" type="ORF">CKY47_13065</name>
</gene>
<organism evidence="2 3">
    <name type="scientific">Saccharothrix yanglingensis</name>
    <dbReference type="NCBI Taxonomy" id="659496"/>
    <lineage>
        <taxon>Bacteria</taxon>
        <taxon>Bacillati</taxon>
        <taxon>Actinomycetota</taxon>
        <taxon>Actinomycetes</taxon>
        <taxon>Pseudonocardiales</taxon>
        <taxon>Pseudonocardiaceae</taxon>
        <taxon>Saccharothrix</taxon>
    </lineage>
</organism>
<dbReference type="Proteomes" id="UP001225605">
    <property type="component" value="Unassembled WGS sequence"/>
</dbReference>
<dbReference type="EMBL" id="NSDM01000005">
    <property type="protein sequence ID" value="MDQ2584895.1"/>
    <property type="molecule type" value="Genomic_DNA"/>
</dbReference>
<evidence type="ECO:0000256" key="1">
    <source>
        <dbReference type="SAM" id="MobiDB-lite"/>
    </source>
</evidence>
<dbReference type="PROSITE" id="PS51318">
    <property type="entry name" value="TAT"/>
    <property type="match status" value="1"/>
</dbReference>
<evidence type="ECO:0008006" key="4">
    <source>
        <dbReference type="Google" id="ProtNLM"/>
    </source>
</evidence>
<feature type="region of interest" description="Disordered" evidence="1">
    <location>
        <begin position="1"/>
        <end position="25"/>
    </location>
</feature>
<evidence type="ECO:0000313" key="2">
    <source>
        <dbReference type="EMBL" id="MDQ2584895.1"/>
    </source>
</evidence>
<protein>
    <recommendedName>
        <fullName evidence="4">Secreted protein</fullName>
    </recommendedName>
</protein>
<name>A0ABU0WYG2_9PSEU</name>
<dbReference type="RefSeq" id="WP_306746050.1">
    <property type="nucleotide sequence ID" value="NZ_NSDM01000005.1"/>
</dbReference>
<sequence length="181" mass="19174">MIAFDSIPDLTGPAPGPGRSTALSGLRPSRRRTVLKAVALGALTIGSAALTLPGRARAETGPNALTGWDRTDCRDAYPTGYPEDGDTGGEFVGTYAACYAGAWRSSEFCEGGWHKYGTVTAGDVQVDHMPVATTCGTVTAKNAWRWTTPDGRVYRCSDGFSTYWGGGHTGQTYLTICRARV</sequence>
<accession>A0ABU0WYG2</accession>
<comment type="caution">
    <text evidence="2">The sequence shown here is derived from an EMBL/GenBank/DDBJ whole genome shotgun (WGS) entry which is preliminary data.</text>
</comment>
<proteinExistence type="predicted"/>
<reference evidence="2 3" key="1">
    <citation type="submission" date="2017-06" db="EMBL/GenBank/DDBJ databases">
        <title>Cultured bacterium strain Saccharothrix yanglingensis Hhs.015.</title>
        <authorList>
            <person name="Xia Y."/>
        </authorList>
    </citation>
    <scope>NUCLEOTIDE SEQUENCE [LARGE SCALE GENOMIC DNA]</scope>
    <source>
        <strain evidence="2 3">Hhs.015</strain>
    </source>
</reference>
<keyword evidence="3" id="KW-1185">Reference proteome</keyword>
<dbReference type="InterPro" id="IPR006311">
    <property type="entry name" value="TAT_signal"/>
</dbReference>
<evidence type="ECO:0000313" key="3">
    <source>
        <dbReference type="Proteomes" id="UP001225605"/>
    </source>
</evidence>